<organism evidence="6 7">
    <name type="scientific">Acer yangbiense</name>
    <dbReference type="NCBI Taxonomy" id="1000413"/>
    <lineage>
        <taxon>Eukaryota</taxon>
        <taxon>Viridiplantae</taxon>
        <taxon>Streptophyta</taxon>
        <taxon>Embryophyta</taxon>
        <taxon>Tracheophyta</taxon>
        <taxon>Spermatophyta</taxon>
        <taxon>Magnoliopsida</taxon>
        <taxon>eudicotyledons</taxon>
        <taxon>Gunneridae</taxon>
        <taxon>Pentapetalae</taxon>
        <taxon>rosids</taxon>
        <taxon>malvids</taxon>
        <taxon>Sapindales</taxon>
        <taxon>Sapindaceae</taxon>
        <taxon>Hippocastanoideae</taxon>
        <taxon>Acereae</taxon>
        <taxon>Acer</taxon>
    </lineage>
</organism>
<dbReference type="Proteomes" id="UP000323000">
    <property type="component" value="Chromosome 7"/>
</dbReference>
<dbReference type="EC" id="2.4.1.-" evidence="5"/>
<comment type="similarity">
    <text evidence="1 4">Belongs to the UDP-glycosyltransferase family.</text>
</comment>
<dbReference type="OrthoDB" id="5835829at2759"/>
<reference evidence="7" key="1">
    <citation type="journal article" date="2019" name="Gigascience">
        <title>De novo genome assembly of the endangered Acer yangbiense, a plant species with extremely small populations endemic to Yunnan Province, China.</title>
        <authorList>
            <person name="Yang J."/>
            <person name="Wariss H.M."/>
            <person name="Tao L."/>
            <person name="Zhang R."/>
            <person name="Yun Q."/>
            <person name="Hollingsworth P."/>
            <person name="Dao Z."/>
            <person name="Luo G."/>
            <person name="Guo H."/>
            <person name="Ma Y."/>
            <person name="Sun W."/>
        </authorList>
    </citation>
    <scope>NUCLEOTIDE SEQUENCE [LARGE SCALE GENOMIC DNA]</scope>
    <source>
        <strain evidence="7">cv. Malutang</strain>
    </source>
</reference>
<dbReference type="FunFam" id="3.40.50.2000:FF:000047">
    <property type="entry name" value="Glycosyltransferase"/>
    <property type="match status" value="1"/>
</dbReference>
<gene>
    <name evidence="6" type="ORF">EZV62_016306</name>
</gene>
<dbReference type="PROSITE" id="PS00375">
    <property type="entry name" value="UDPGT"/>
    <property type="match status" value="1"/>
</dbReference>
<protein>
    <recommendedName>
        <fullName evidence="5">Glycosyltransferase</fullName>
        <ecNumber evidence="5">2.4.1.-</ecNumber>
    </recommendedName>
</protein>
<dbReference type="PANTHER" id="PTHR48047">
    <property type="entry name" value="GLYCOSYLTRANSFERASE"/>
    <property type="match status" value="1"/>
</dbReference>
<evidence type="ECO:0000313" key="7">
    <source>
        <dbReference type="Proteomes" id="UP000323000"/>
    </source>
</evidence>
<dbReference type="PANTHER" id="PTHR48047:SF182">
    <property type="entry name" value="GLYCOSYLTRANSFERASE"/>
    <property type="match status" value="1"/>
</dbReference>
<keyword evidence="3 4" id="KW-0808">Transferase</keyword>
<dbReference type="EMBL" id="VAHF01000007">
    <property type="protein sequence ID" value="TXG58477.1"/>
    <property type="molecule type" value="Genomic_DNA"/>
</dbReference>
<name>A0A5C7HN32_9ROSI</name>
<dbReference type="Pfam" id="PF00201">
    <property type="entry name" value="UDPGT"/>
    <property type="match status" value="1"/>
</dbReference>
<dbReference type="Gene3D" id="3.40.50.2000">
    <property type="entry name" value="Glycogen Phosphorylase B"/>
    <property type="match status" value="2"/>
</dbReference>
<keyword evidence="2 4" id="KW-0328">Glycosyltransferase</keyword>
<comment type="caution">
    <text evidence="6">The sequence shown here is derived from an EMBL/GenBank/DDBJ whole genome shotgun (WGS) entry which is preliminary data.</text>
</comment>
<evidence type="ECO:0000256" key="1">
    <source>
        <dbReference type="ARBA" id="ARBA00009995"/>
    </source>
</evidence>
<evidence type="ECO:0000256" key="3">
    <source>
        <dbReference type="ARBA" id="ARBA00022679"/>
    </source>
</evidence>
<keyword evidence="7" id="KW-1185">Reference proteome</keyword>
<evidence type="ECO:0000256" key="2">
    <source>
        <dbReference type="ARBA" id="ARBA00022676"/>
    </source>
</evidence>
<dbReference type="InterPro" id="IPR035595">
    <property type="entry name" value="UDP_glycos_trans_CS"/>
</dbReference>
<evidence type="ECO:0000256" key="4">
    <source>
        <dbReference type="RuleBase" id="RU003718"/>
    </source>
</evidence>
<dbReference type="InterPro" id="IPR002213">
    <property type="entry name" value="UDP_glucos_trans"/>
</dbReference>
<proteinExistence type="inferred from homology"/>
<dbReference type="SUPFAM" id="SSF53756">
    <property type="entry name" value="UDP-Glycosyltransferase/glycogen phosphorylase"/>
    <property type="match status" value="1"/>
</dbReference>
<evidence type="ECO:0000256" key="5">
    <source>
        <dbReference type="RuleBase" id="RU362057"/>
    </source>
</evidence>
<dbReference type="AlphaFoldDB" id="A0A5C7HN32"/>
<dbReference type="GO" id="GO:0035251">
    <property type="term" value="F:UDP-glucosyltransferase activity"/>
    <property type="evidence" value="ECO:0007669"/>
    <property type="project" value="TreeGrafter"/>
</dbReference>
<sequence length="497" mass="55926">MAAKAQPHDDHQLHLFFFPFMLPGHLIPMTDIARIFASHGTKATIIATPQNISRFQSIIDRDDHHQSINILKIDFPFAAADLPPNCESLDNLPSRGLTYNFSKANSMLHPQADDLVSRYRPDAIVSDLNLPWTAEIAHKYGIPRFTFNGTCCFSLCLTMAASQHKPNVKVNSETEPFFVPGLPDPVYITLSQLPDRFFGKTGLDEFFEKIFEAERDTCGVVSNTFFEIEPEYVKLYEKVTGKFVYPVGPVSLFNTKTRDVAERGNKASIGEDYCVSWLDSKEPNSVLYVCFGSLCEFTESQLLEIASGLEASEVSFIWVVKDSEKFKFLTEEFEERIKERSGILIKGWAPQVLILNHPSVGGFMTHCGWNSVLESVSSGVPMITWPLFAEQFYNENLVVTRLKIGIAIGVEQGLAWGEEEKIGVLIKRDRVEEVVTRFMKGGGGQNLEVEEMRKRVSELGELARLAVNKGGSSYVNVDNLITDLSKHRRNHRVTLLE</sequence>
<evidence type="ECO:0000313" key="6">
    <source>
        <dbReference type="EMBL" id="TXG58477.1"/>
    </source>
</evidence>
<dbReference type="CDD" id="cd03784">
    <property type="entry name" value="GT1_Gtf-like"/>
    <property type="match status" value="1"/>
</dbReference>
<accession>A0A5C7HN32</accession>